<dbReference type="EMBL" id="UGLC01000002">
    <property type="protein sequence ID" value="STT53673.1"/>
    <property type="molecule type" value="Genomic_DNA"/>
</dbReference>
<reference evidence="1 2" key="1">
    <citation type="submission" date="2018-06" db="EMBL/GenBank/DDBJ databases">
        <authorList>
            <consortium name="Pathogen Informatics"/>
            <person name="Doyle S."/>
        </authorList>
    </citation>
    <scope>NUCLEOTIDE SEQUENCE [LARGE SCALE GENOMIC DNA]</scope>
    <source>
        <strain evidence="1 2">NCTC8849</strain>
    </source>
</reference>
<evidence type="ECO:0000313" key="1">
    <source>
        <dbReference type="EMBL" id="STT53673.1"/>
    </source>
</evidence>
<evidence type="ECO:0000313" key="2">
    <source>
        <dbReference type="Proteomes" id="UP000254799"/>
    </source>
</evidence>
<dbReference type="Proteomes" id="UP000254799">
    <property type="component" value="Unassembled WGS sequence"/>
</dbReference>
<protein>
    <submittedName>
        <fullName evidence="1">Peptidase</fullName>
    </submittedName>
</protein>
<dbReference type="AlphaFoldDB" id="A0A377WGB3"/>
<gene>
    <name evidence="1" type="ORF">NCTC8849_02247</name>
</gene>
<proteinExistence type="predicted"/>
<name>A0A377WGB3_KLEPN</name>
<organism evidence="1 2">
    <name type="scientific">Klebsiella pneumoniae</name>
    <dbReference type="NCBI Taxonomy" id="573"/>
    <lineage>
        <taxon>Bacteria</taxon>
        <taxon>Pseudomonadati</taxon>
        <taxon>Pseudomonadota</taxon>
        <taxon>Gammaproteobacteria</taxon>
        <taxon>Enterobacterales</taxon>
        <taxon>Enterobacteriaceae</taxon>
        <taxon>Klebsiella/Raoultella group</taxon>
        <taxon>Klebsiella</taxon>
        <taxon>Klebsiella pneumoniae complex</taxon>
    </lineage>
</organism>
<accession>A0A377WGB3</accession>
<sequence>MSDGRQLPCGLKFVLNAALEPARNITPAHEFFHLYQYGYAVFKQKWYLEGMARWMENSFKAPEKNTRRLSPLPHCDSNFTRGYNAANYWASLRKHILLMSLSPPQHSVFVTATVRPVLIAQEVKGGAMLAPFFNQLAQGSAAQSRQLNQANIRWSEAQQRSPQFNEAICQALAAAVAEKK</sequence>